<feature type="domain" description="Glycosyl transferase family 1" evidence="1">
    <location>
        <begin position="227"/>
        <end position="397"/>
    </location>
</feature>
<evidence type="ECO:0000313" key="4">
    <source>
        <dbReference type="Proteomes" id="UP000552864"/>
    </source>
</evidence>
<dbReference type="Pfam" id="PF00534">
    <property type="entry name" value="Glycos_transf_1"/>
    <property type="match status" value="1"/>
</dbReference>
<dbReference type="CDD" id="cd03794">
    <property type="entry name" value="GT4_WbuB-like"/>
    <property type="match status" value="1"/>
</dbReference>
<reference evidence="3 4" key="1">
    <citation type="submission" date="2020-04" db="EMBL/GenBank/DDBJ databases">
        <authorList>
            <person name="Yin C."/>
        </authorList>
    </citation>
    <scope>NUCLEOTIDE SEQUENCE [LARGE SCALE GENOMIC DNA]</scope>
    <source>
        <strain evidence="3 4">Ak56</strain>
    </source>
</reference>
<dbReference type="InterPro" id="IPR001296">
    <property type="entry name" value="Glyco_trans_1"/>
</dbReference>
<dbReference type="RefSeq" id="WP_168740652.1">
    <property type="nucleotide sequence ID" value="NZ_JABAHZ010000005.1"/>
</dbReference>
<accession>A0A847SGP7</accession>
<dbReference type="Proteomes" id="UP000552864">
    <property type="component" value="Unassembled WGS sequence"/>
</dbReference>
<dbReference type="EMBL" id="JABAHZ010000005">
    <property type="protein sequence ID" value="NLR80991.1"/>
    <property type="molecule type" value="Genomic_DNA"/>
</dbReference>
<evidence type="ECO:0000259" key="1">
    <source>
        <dbReference type="Pfam" id="PF00534"/>
    </source>
</evidence>
<keyword evidence="3" id="KW-0808">Transferase</keyword>
<sequence length="416" mass="47186">MQQRRLLLISGNFSPELNGIGKYNGEMIQWLATRGYDCTVVTTYPYYPQWKVQEPYRRCRFIYTRETLVNTGEGKITVYRCPQYVPGKPSGAQRMLQDFSFSLSAGWKVIQLLFHRRYDFVIVVAPSFQLGLLGVLYKKFRQTTFLYHIQDLQVDAAKDLGMIKAGWLLKALFATERFILQQADIVSSIAEGMIRKIKAKFNGEVLLFPNWVDITSFYPMDNRVALKEAFGFRGSDRIVLYSGALGEKQGLESILQAAKTLQTEQGWTFLICGTGPYRMRLQEQANAWRLSNVHFIPLQPEAKFNSFLNMADLHLVIQKSNAGDLVMPSKLTTIMAVGGLAIITANGGTGLHELVQLHRNGVLVNADDPDALTAAISRWGQEEATEICRNARRYAENHLAVDYIMSNFESEVNRRL</sequence>
<dbReference type="SUPFAM" id="SSF53756">
    <property type="entry name" value="UDP-Glycosyltransferase/glycogen phosphorylase"/>
    <property type="match status" value="1"/>
</dbReference>
<dbReference type="InterPro" id="IPR050194">
    <property type="entry name" value="Glycosyltransferase_grp1"/>
</dbReference>
<comment type="caution">
    <text evidence="3">The sequence shown here is derived from an EMBL/GenBank/DDBJ whole genome shotgun (WGS) entry which is preliminary data.</text>
</comment>
<proteinExistence type="predicted"/>
<keyword evidence="4" id="KW-1185">Reference proteome</keyword>
<gene>
    <name evidence="3" type="ORF">HGH91_20345</name>
</gene>
<protein>
    <submittedName>
        <fullName evidence="3">WcaI family glycosyltransferase</fullName>
    </submittedName>
</protein>
<dbReference type="NCBIfam" id="NF007640">
    <property type="entry name" value="PRK10307.1"/>
    <property type="match status" value="1"/>
</dbReference>
<dbReference type="InterPro" id="IPR028098">
    <property type="entry name" value="Glyco_trans_4-like_N"/>
</dbReference>
<dbReference type="Gene3D" id="3.40.50.2000">
    <property type="entry name" value="Glycogen Phosphorylase B"/>
    <property type="match status" value="2"/>
</dbReference>
<evidence type="ECO:0000313" key="3">
    <source>
        <dbReference type="EMBL" id="NLR80991.1"/>
    </source>
</evidence>
<dbReference type="GO" id="GO:0016758">
    <property type="term" value="F:hexosyltransferase activity"/>
    <property type="evidence" value="ECO:0007669"/>
    <property type="project" value="TreeGrafter"/>
</dbReference>
<dbReference type="Pfam" id="PF13579">
    <property type="entry name" value="Glyco_trans_4_4"/>
    <property type="match status" value="1"/>
</dbReference>
<organism evidence="3 4">
    <name type="scientific">Chitinophaga eiseniae</name>
    <dbReference type="NCBI Taxonomy" id="634771"/>
    <lineage>
        <taxon>Bacteria</taxon>
        <taxon>Pseudomonadati</taxon>
        <taxon>Bacteroidota</taxon>
        <taxon>Chitinophagia</taxon>
        <taxon>Chitinophagales</taxon>
        <taxon>Chitinophagaceae</taxon>
        <taxon>Chitinophaga</taxon>
    </lineage>
</organism>
<dbReference type="PANTHER" id="PTHR45947">
    <property type="entry name" value="SULFOQUINOVOSYL TRANSFERASE SQD2"/>
    <property type="match status" value="1"/>
</dbReference>
<dbReference type="AlphaFoldDB" id="A0A847SGP7"/>
<name>A0A847SGP7_9BACT</name>
<evidence type="ECO:0000259" key="2">
    <source>
        <dbReference type="Pfam" id="PF13579"/>
    </source>
</evidence>
<feature type="domain" description="Glycosyltransferase subfamily 4-like N-terminal" evidence="2">
    <location>
        <begin position="18"/>
        <end position="211"/>
    </location>
</feature>
<dbReference type="PANTHER" id="PTHR45947:SF3">
    <property type="entry name" value="SULFOQUINOVOSYL TRANSFERASE SQD2"/>
    <property type="match status" value="1"/>
</dbReference>